<dbReference type="KEGG" id="mha:HF1_06000"/>
<accession>E8ZHI7</accession>
<name>E8ZHI7_MYCHL</name>
<dbReference type="Proteomes" id="UP000008637">
    <property type="component" value="Chromosome"/>
</dbReference>
<sequence length="198" mass="22211">MDRSYRLLSLLAFGTAAAAGGGYFLMGGEAKEDHKIKTIGGRLRESLMLASEGSSKWEARKDSLSKASDESLVDDLKDIKNNSPTYQKLRDWCIANAESPFEEGKRLLNVKAYCTYMVKDKLSKEARSEDDYNWENASLQLQLPNVILSSAMMKVKSKLDSDSPKGEALKVWCKEILDSMYENDSNFKDADSYCTDND</sequence>
<organism evidence="1 2">
    <name type="scientific">Mycoplasma haemofelis (strain Langford 1)</name>
    <name type="common">Haemobartonella felis</name>
    <dbReference type="NCBI Taxonomy" id="941640"/>
    <lineage>
        <taxon>Bacteria</taxon>
        <taxon>Bacillati</taxon>
        <taxon>Mycoplasmatota</taxon>
        <taxon>Mollicutes</taxon>
        <taxon>Mycoplasmataceae</taxon>
        <taxon>Mycoplasma</taxon>
    </lineage>
</organism>
<evidence type="ECO:0000313" key="2">
    <source>
        <dbReference type="Proteomes" id="UP000008637"/>
    </source>
</evidence>
<dbReference type="EMBL" id="FR773153">
    <property type="protein sequence ID" value="CBY92608.1"/>
    <property type="molecule type" value="Genomic_DNA"/>
</dbReference>
<keyword evidence="2" id="KW-1185">Reference proteome</keyword>
<dbReference type="OrthoDB" id="401788at2"/>
<proteinExistence type="predicted"/>
<protein>
    <submittedName>
        <fullName evidence="1">Uncharacterized protein</fullName>
    </submittedName>
</protein>
<dbReference type="AlphaFoldDB" id="E8ZHI7"/>
<gene>
    <name evidence="1" type="ordered locus">HF1_06000</name>
</gene>
<reference evidence="1 2" key="1">
    <citation type="journal article" date="2011" name="J. Bacteriol.">
        <title>Complete genome sequence of Mycoplasma haemofelis, a hemotropic mycoplasma.</title>
        <authorList>
            <person name="Barker E.N."/>
            <person name="Helps C.R."/>
            <person name="Peters I.R."/>
            <person name="Darby A.C."/>
            <person name="Radford A.D."/>
            <person name="Tasker S."/>
        </authorList>
    </citation>
    <scope>NUCLEOTIDE SEQUENCE [LARGE SCALE GENOMIC DNA]</scope>
    <source>
        <strain evidence="1 2">Langford 1</strain>
    </source>
</reference>
<dbReference type="HOGENOM" id="CLU_087258_1_0_14"/>
<evidence type="ECO:0000313" key="1">
    <source>
        <dbReference type="EMBL" id="CBY92608.1"/>
    </source>
</evidence>